<dbReference type="PANTHER" id="PTHR35807">
    <property type="entry name" value="TRANSCRIPTIONAL REGULATOR REDD-RELATED"/>
    <property type="match status" value="1"/>
</dbReference>
<dbReference type="GO" id="GO:0000160">
    <property type="term" value="P:phosphorelay signal transduction system"/>
    <property type="evidence" value="ECO:0007669"/>
    <property type="project" value="InterPro"/>
</dbReference>
<feature type="domain" description="HTH cro/C1-type" evidence="6">
    <location>
        <begin position="154"/>
        <end position="212"/>
    </location>
</feature>
<evidence type="ECO:0000256" key="4">
    <source>
        <dbReference type="ARBA" id="ARBA00023163"/>
    </source>
</evidence>
<reference evidence="8" key="1">
    <citation type="submission" date="2020-10" db="EMBL/GenBank/DDBJ databases">
        <title>Sequencing the genomes of 1000 actinobacteria strains.</title>
        <authorList>
            <person name="Klenk H.-P."/>
        </authorList>
    </citation>
    <scope>NUCLEOTIDE SEQUENCE</scope>
    <source>
        <strain evidence="8">DSM 46832</strain>
    </source>
</reference>
<evidence type="ECO:0000313" key="9">
    <source>
        <dbReference type="Proteomes" id="UP000649753"/>
    </source>
</evidence>
<evidence type="ECO:0000256" key="5">
    <source>
        <dbReference type="PROSITE-ProRule" id="PRU01091"/>
    </source>
</evidence>
<dbReference type="InterPro" id="IPR005158">
    <property type="entry name" value="BTAD"/>
</dbReference>
<dbReference type="CDD" id="cd00093">
    <property type="entry name" value="HTH_XRE"/>
    <property type="match status" value="1"/>
</dbReference>
<dbReference type="Gene3D" id="1.10.260.40">
    <property type="entry name" value="lambda repressor-like DNA-binding domains"/>
    <property type="match status" value="1"/>
</dbReference>
<dbReference type="Proteomes" id="UP000649753">
    <property type="component" value="Unassembled WGS sequence"/>
</dbReference>
<evidence type="ECO:0000256" key="3">
    <source>
        <dbReference type="ARBA" id="ARBA00023125"/>
    </source>
</evidence>
<dbReference type="Gene3D" id="1.10.10.10">
    <property type="entry name" value="Winged helix-like DNA-binding domain superfamily/Winged helix DNA-binding domain"/>
    <property type="match status" value="1"/>
</dbReference>
<protein>
    <submittedName>
        <fullName evidence="8">DNA-binding SARP family transcriptional activator/DNA-binding transcriptional regulator YiaG</fullName>
    </submittedName>
</protein>
<dbReference type="Pfam" id="PF13560">
    <property type="entry name" value="HTH_31"/>
    <property type="match status" value="1"/>
</dbReference>
<dbReference type="Pfam" id="PF03704">
    <property type="entry name" value="BTAD"/>
    <property type="match status" value="1"/>
</dbReference>
<keyword evidence="2" id="KW-0805">Transcription regulation</keyword>
<dbReference type="InterPro" id="IPR016032">
    <property type="entry name" value="Sig_transdc_resp-reg_C-effctor"/>
</dbReference>
<dbReference type="SUPFAM" id="SSF46894">
    <property type="entry name" value="C-terminal effector domain of the bipartite response regulators"/>
    <property type="match status" value="1"/>
</dbReference>
<organism evidence="8 9">
    <name type="scientific">Plantactinospora soyae</name>
    <dbReference type="NCBI Taxonomy" id="1544732"/>
    <lineage>
        <taxon>Bacteria</taxon>
        <taxon>Bacillati</taxon>
        <taxon>Actinomycetota</taxon>
        <taxon>Actinomycetes</taxon>
        <taxon>Micromonosporales</taxon>
        <taxon>Micromonosporaceae</taxon>
        <taxon>Plantactinospora</taxon>
    </lineage>
</organism>
<dbReference type="SUPFAM" id="SSF47413">
    <property type="entry name" value="lambda repressor-like DNA-binding domains"/>
    <property type="match status" value="1"/>
</dbReference>
<dbReference type="InterPro" id="IPR001387">
    <property type="entry name" value="Cro/C1-type_HTH"/>
</dbReference>
<dbReference type="SMART" id="SM00862">
    <property type="entry name" value="Trans_reg_C"/>
    <property type="match status" value="1"/>
</dbReference>
<accession>A0A927R877</accession>
<evidence type="ECO:0000313" key="8">
    <source>
        <dbReference type="EMBL" id="MBE1488551.1"/>
    </source>
</evidence>
<dbReference type="GO" id="GO:0006355">
    <property type="term" value="P:regulation of DNA-templated transcription"/>
    <property type="evidence" value="ECO:0007669"/>
    <property type="project" value="InterPro"/>
</dbReference>
<evidence type="ECO:0000256" key="2">
    <source>
        <dbReference type="ARBA" id="ARBA00023015"/>
    </source>
</evidence>
<keyword evidence="9" id="KW-1185">Reference proteome</keyword>
<feature type="DNA-binding region" description="OmpR/PhoB-type" evidence="5">
    <location>
        <begin position="207"/>
        <end position="311"/>
    </location>
</feature>
<evidence type="ECO:0000259" key="7">
    <source>
        <dbReference type="PROSITE" id="PS51755"/>
    </source>
</evidence>
<comment type="caution">
    <text evidence="8">The sequence shown here is derived from an EMBL/GenBank/DDBJ whole genome shotgun (WGS) entry which is preliminary data.</text>
</comment>
<dbReference type="InterPro" id="IPR051677">
    <property type="entry name" value="AfsR-DnrI-RedD_regulator"/>
</dbReference>
<name>A0A927R877_9ACTN</name>
<dbReference type="RefSeq" id="WP_225945615.1">
    <property type="nucleotide sequence ID" value="NZ_JADBEB010000001.1"/>
</dbReference>
<dbReference type="EMBL" id="JADBEB010000001">
    <property type="protein sequence ID" value="MBE1488551.1"/>
    <property type="molecule type" value="Genomic_DNA"/>
</dbReference>
<gene>
    <name evidence="8" type="ORF">H4W31_004189</name>
</gene>
<dbReference type="InterPro" id="IPR036388">
    <property type="entry name" value="WH-like_DNA-bd_sf"/>
</dbReference>
<dbReference type="PROSITE" id="PS51755">
    <property type="entry name" value="OMPR_PHOB"/>
    <property type="match status" value="1"/>
</dbReference>
<dbReference type="AlphaFoldDB" id="A0A927R877"/>
<dbReference type="SMART" id="SM00530">
    <property type="entry name" value="HTH_XRE"/>
    <property type="match status" value="1"/>
</dbReference>
<comment type="similarity">
    <text evidence="1">Belongs to the AfsR/DnrI/RedD regulatory family.</text>
</comment>
<dbReference type="SMART" id="SM01043">
    <property type="entry name" value="BTAD"/>
    <property type="match status" value="1"/>
</dbReference>
<sequence>MDRASCGCRWFLVPQQRDQPFGGYESVGLKQQHGEQATLSPPSDLNVLPVDSGFERTKQQEVHHCGHYRRRLSRWQPHGNTSAARVGEGRTSISLYVPDDHLYSTVVCGSMPVRAGVRPGRHRVNVAVHISNRNGGTFMSVSTGTARPFPGSLVRQRRHDLGLSQKELAGLTGLSERTVRDIEQSRVALPRSASRRSLSDVLGLSRSPEAQLNLPDIDVLGALRLTMRDRQVDVPGAMLRGLLGLFALRVNNVVQPGEMVDWLWGASPPKSARNLLHLYVSRLRQILEPQRPLRSRAGLIRSRNGGYELHLEPARIDAHVFRALAQRARAAARAGQVDEALDAYAAALHTWRGPVLADLGPQIRLHPAIVSIARARVAAAAEYAQIAVAAGRARLVPDLLLDLLPQEPLNETLHAQTMTALTAEGDPVTAVRLFHEIQSRLREELGLSPGHQLQTALATAFGAMRQA</sequence>
<proteinExistence type="inferred from homology"/>
<keyword evidence="3 5" id="KW-0238">DNA-binding</keyword>
<dbReference type="GO" id="GO:0003677">
    <property type="term" value="F:DNA binding"/>
    <property type="evidence" value="ECO:0007669"/>
    <property type="project" value="UniProtKB-UniRule"/>
</dbReference>
<evidence type="ECO:0000256" key="1">
    <source>
        <dbReference type="ARBA" id="ARBA00005820"/>
    </source>
</evidence>
<dbReference type="PANTHER" id="PTHR35807:SF1">
    <property type="entry name" value="TRANSCRIPTIONAL REGULATOR REDD"/>
    <property type="match status" value="1"/>
</dbReference>
<dbReference type="InterPro" id="IPR010982">
    <property type="entry name" value="Lambda_DNA-bd_dom_sf"/>
</dbReference>
<dbReference type="PROSITE" id="PS50943">
    <property type="entry name" value="HTH_CROC1"/>
    <property type="match status" value="1"/>
</dbReference>
<dbReference type="SUPFAM" id="SSF48452">
    <property type="entry name" value="TPR-like"/>
    <property type="match status" value="1"/>
</dbReference>
<dbReference type="InterPro" id="IPR001867">
    <property type="entry name" value="OmpR/PhoB-type_DNA-bd"/>
</dbReference>
<evidence type="ECO:0000259" key="6">
    <source>
        <dbReference type="PROSITE" id="PS50943"/>
    </source>
</evidence>
<dbReference type="Gene3D" id="1.25.40.10">
    <property type="entry name" value="Tetratricopeptide repeat domain"/>
    <property type="match status" value="1"/>
</dbReference>
<keyword evidence="4" id="KW-0804">Transcription</keyword>
<dbReference type="InterPro" id="IPR011990">
    <property type="entry name" value="TPR-like_helical_dom_sf"/>
</dbReference>
<feature type="domain" description="OmpR/PhoB-type" evidence="7">
    <location>
        <begin position="207"/>
        <end position="311"/>
    </location>
</feature>